<evidence type="ECO:0000256" key="11">
    <source>
        <dbReference type="ARBA" id="ARBA00023136"/>
    </source>
</evidence>
<keyword evidence="7" id="KW-0863">Zinc-finger</keyword>
<reference evidence="16" key="1">
    <citation type="journal article" date="2019" name="Int. J. Syst. Evol. Microbiol.">
        <title>The Global Catalogue of Microorganisms (GCM) 10K type strain sequencing project: providing services to taxonomists for standard genome sequencing and annotation.</title>
        <authorList>
            <consortium name="The Broad Institute Genomics Platform"/>
            <consortium name="The Broad Institute Genome Sequencing Center for Infectious Disease"/>
            <person name="Wu L."/>
            <person name="Ma J."/>
        </authorList>
    </citation>
    <scope>NUCLEOTIDE SEQUENCE [LARGE SCALE GENOMIC DNA]</scope>
    <source>
        <strain evidence="16">CGMCC 4.7382</strain>
    </source>
</reference>
<feature type="transmembrane region" description="Helical" evidence="13">
    <location>
        <begin position="229"/>
        <end position="249"/>
    </location>
</feature>
<sequence>MVGVLVAVIVSGLLTAIAALLGYVGWQARTRRHALLSLPALTSAQLATAVHRSGVVAAAHIGRAEGFGAPLTAPFSGRPCVWYRVQVLRNVRTSAGDGSPAARRTEMAAQRRSPRPIVLRDASGPVVFHLDGMDVDAPELSYRAGTGPGAPVRADMAAWLPPGTLPTAGGYTFQEWLVPPGQPLPALGQATFEGPALAMRKPARGAFLLSTRSRQELTRREWSTQVWRLALAPALAGVALLLVVLAALLA</sequence>
<comment type="subcellular location">
    <subcellularLocation>
        <location evidence="2">Membrane</location>
        <topology evidence="2">Multi-pass membrane protein</topology>
    </subcellularLocation>
</comment>
<organism evidence="15 16">
    <name type="scientific">Marinactinospora rubrisoli</name>
    <dbReference type="NCBI Taxonomy" id="2715399"/>
    <lineage>
        <taxon>Bacteria</taxon>
        <taxon>Bacillati</taxon>
        <taxon>Actinomycetota</taxon>
        <taxon>Actinomycetes</taxon>
        <taxon>Streptosporangiales</taxon>
        <taxon>Nocardiopsidaceae</taxon>
        <taxon>Marinactinospora</taxon>
    </lineage>
</organism>
<keyword evidence="11 13" id="KW-0472">Membrane</keyword>
<evidence type="ECO:0000256" key="8">
    <source>
        <dbReference type="ARBA" id="ARBA00022786"/>
    </source>
</evidence>
<evidence type="ECO:0000256" key="5">
    <source>
        <dbReference type="ARBA" id="ARBA00022692"/>
    </source>
</evidence>
<dbReference type="InterPro" id="IPR022170">
    <property type="entry name" value="MUL1-like"/>
</dbReference>
<keyword evidence="16" id="KW-1185">Reference proteome</keyword>
<dbReference type="EMBL" id="JBHTBH010000001">
    <property type="protein sequence ID" value="MFC7326412.1"/>
    <property type="molecule type" value="Genomic_DNA"/>
</dbReference>
<feature type="transmembrane region" description="Helical" evidence="13">
    <location>
        <begin position="6"/>
        <end position="26"/>
    </location>
</feature>
<comment type="catalytic activity">
    <reaction evidence="1">
        <text>S-ubiquitinyl-[E2 ubiquitin-conjugating enzyme]-L-cysteine + [acceptor protein]-L-lysine = [E2 ubiquitin-conjugating enzyme]-L-cysteine + N(6)-ubiquitinyl-[acceptor protein]-L-lysine.</text>
        <dbReference type="EC" id="2.3.2.27"/>
    </reaction>
</comment>
<keyword evidence="6" id="KW-0479">Metal-binding</keyword>
<name>A0ABW2K8X9_9ACTN</name>
<dbReference type="Pfam" id="PF12483">
    <property type="entry name" value="GIDE"/>
    <property type="match status" value="1"/>
</dbReference>
<keyword evidence="4" id="KW-0808">Transferase</keyword>
<dbReference type="Proteomes" id="UP001596540">
    <property type="component" value="Unassembled WGS sequence"/>
</dbReference>
<evidence type="ECO:0000256" key="7">
    <source>
        <dbReference type="ARBA" id="ARBA00022771"/>
    </source>
</evidence>
<keyword evidence="10 13" id="KW-1133">Transmembrane helix</keyword>
<evidence type="ECO:0000256" key="3">
    <source>
        <dbReference type="ARBA" id="ARBA00012483"/>
    </source>
</evidence>
<accession>A0ABW2K8X9</accession>
<evidence type="ECO:0000256" key="12">
    <source>
        <dbReference type="SAM" id="MobiDB-lite"/>
    </source>
</evidence>
<comment type="caution">
    <text evidence="15">The sequence shown here is derived from an EMBL/GenBank/DDBJ whole genome shotgun (WGS) entry which is preliminary data.</text>
</comment>
<evidence type="ECO:0000259" key="14">
    <source>
        <dbReference type="Pfam" id="PF12483"/>
    </source>
</evidence>
<feature type="domain" description="E3 Ubiquitin ligase MUL1-like" evidence="14">
    <location>
        <begin position="101"/>
        <end position="230"/>
    </location>
</feature>
<protein>
    <recommendedName>
        <fullName evidence="3">RING-type E3 ubiquitin transferase</fullName>
        <ecNumber evidence="3">2.3.2.27</ecNumber>
    </recommendedName>
</protein>
<proteinExistence type="predicted"/>
<evidence type="ECO:0000313" key="16">
    <source>
        <dbReference type="Proteomes" id="UP001596540"/>
    </source>
</evidence>
<keyword evidence="9" id="KW-0862">Zinc</keyword>
<keyword evidence="8" id="KW-0833">Ubl conjugation pathway</keyword>
<keyword evidence="5 13" id="KW-0812">Transmembrane</keyword>
<evidence type="ECO:0000313" key="15">
    <source>
        <dbReference type="EMBL" id="MFC7326412.1"/>
    </source>
</evidence>
<evidence type="ECO:0000256" key="2">
    <source>
        <dbReference type="ARBA" id="ARBA00004141"/>
    </source>
</evidence>
<dbReference type="EC" id="2.3.2.27" evidence="3"/>
<gene>
    <name evidence="15" type="ORF">ACFQRF_01545</name>
</gene>
<dbReference type="RefSeq" id="WP_379868175.1">
    <property type="nucleotide sequence ID" value="NZ_JBHTBH010000001.1"/>
</dbReference>
<feature type="region of interest" description="Disordered" evidence="12">
    <location>
        <begin position="94"/>
        <end position="114"/>
    </location>
</feature>
<evidence type="ECO:0000256" key="4">
    <source>
        <dbReference type="ARBA" id="ARBA00022679"/>
    </source>
</evidence>
<evidence type="ECO:0000256" key="10">
    <source>
        <dbReference type="ARBA" id="ARBA00022989"/>
    </source>
</evidence>
<evidence type="ECO:0000256" key="1">
    <source>
        <dbReference type="ARBA" id="ARBA00000900"/>
    </source>
</evidence>
<evidence type="ECO:0000256" key="9">
    <source>
        <dbReference type="ARBA" id="ARBA00022833"/>
    </source>
</evidence>
<evidence type="ECO:0000256" key="13">
    <source>
        <dbReference type="SAM" id="Phobius"/>
    </source>
</evidence>
<evidence type="ECO:0000256" key="6">
    <source>
        <dbReference type="ARBA" id="ARBA00022723"/>
    </source>
</evidence>